<comment type="pathway">
    <text evidence="7">Cell wall biogenesis; peptidoglycan biosynthesis.</text>
</comment>
<name>A0A1M7Z4U5_9HYPH</name>
<accession>A0A1M7Z4U5</accession>
<evidence type="ECO:0000313" key="8">
    <source>
        <dbReference type="EMBL" id="SHO59832.1"/>
    </source>
</evidence>
<dbReference type="PANTHER" id="PTHR21198:SF2">
    <property type="entry name" value="GLUTAMATE RACEMASE"/>
    <property type="match status" value="1"/>
</dbReference>
<dbReference type="GO" id="GO:0008360">
    <property type="term" value="P:regulation of cell shape"/>
    <property type="evidence" value="ECO:0007669"/>
    <property type="project" value="UniProtKB-KW"/>
</dbReference>
<keyword evidence="6 7" id="KW-0961">Cell wall biogenesis/degradation</keyword>
<dbReference type="GO" id="GO:0008881">
    <property type="term" value="F:glutamate racemase activity"/>
    <property type="evidence" value="ECO:0007669"/>
    <property type="project" value="UniProtKB-UniRule"/>
</dbReference>
<reference evidence="8 9" key="1">
    <citation type="submission" date="2016-12" db="EMBL/GenBank/DDBJ databases">
        <authorList>
            <person name="Song W.-J."/>
            <person name="Kurnit D.M."/>
        </authorList>
    </citation>
    <scope>NUCLEOTIDE SEQUENCE [LARGE SCALE GENOMIC DNA]</scope>
    <source>
        <strain evidence="8 9">DSM 19599</strain>
    </source>
</reference>
<dbReference type="InterPro" id="IPR033134">
    <property type="entry name" value="Asp/Glu_racemase_AS_2"/>
</dbReference>
<dbReference type="Pfam" id="PF01177">
    <property type="entry name" value="Asp_Glu_race"/>
    <property type="match status" value="1"/>
</dbReference>
<feature type="active site" description="Proton donor/acceptor" evidence="7">
    <location>
        <position position="218"/>
    </location>
</feature>
<feature type="binding site" evidence="7">
    <location>
        <begin position="219"/>
        <end position="220"/>
    </location>
    <ligand>
        <name>substrate</name>
    </ligand>
</feature>
<comment type="caution">
    <text evidence="7">Lacks conserved residue(s) required for the propagation of feature annotation.</text>
</comment>
<dbReference type="EC" id="5.1.1.3" evidence="2 7"/>
<feature type="binding site" evidence="7">
    <location>
        <begin position="72"/>
        <end position="73"/>
    </location>
    <ligand>
        <name>substrate</name>
    </ligand>
</feature>
<comment type="function">
    <text evidence="7">Provides the (R)-glutamate required for cell wall biosynthesis.</text>
</comment>
<keyword evidence="9" id="KW-1185">Reference proteome</keyword>
<dbReference type="UniPathway" id="UPA00219"/>
<dbReference type="PROSITE" id="PS00924">
    <property type="entry name" value="ASP_GLU_RACEMASE_2"/>
    <property type="match status" value="1"/>
</dbReference>
<keyword evidence="3 7" id="KW-0133">Cell shape</keyword>
<sequence>MAVIDLYAGTRHAPDGLAGAAAAVDHPPASASPSSILVFDSGVGGLTVQREIAARLPGARTVYVADDAGFPYGAWAEDDLVARVRDLVVDLSRRHEPDAVVIACHTASTLVLPALRASLDIPVVGTVPAIKPAVAATRSGLVSVLATPGTVARDYTRALINTHGHGAEVNLVGSKRLAALAEARLRGETVDEQAIADEIAPAFVARDGRRTDAIVLACTHYPFLTDVFVRLAPWPVHWIDPAPAIARRTVDVLGLPEGASAFRQPENDAAPRGSVIFTSGRPPEGALSATLSALRLAWKPD</sequence>
<dbReference type="GO" id="GO:0009252">
    <property type="term" value="P:peptidoglycan biosynthetic process"/>
    <property type="evidence" value="ECO:0007669"/>
    <property type="project" value="UniProtKB-UniRule"/>
</dbReference>
<dbReference type="EMBL" id="FRXO01000001">
    <property type="protein sequence ID" value="SHO59832.1"/>
    <property type="molecule type" value="Genomic_DNA"/>
</dbReference>
<dbReference type="GO" id="GO:0071555">
    <property type="term" value="P:cell wall organization"/>
    <property type="evidence" value="ECO:0007669"/>
    <property type="project" value="UniProtKB-KW"/>
</dbReference>
<evidence type="ECO:0000256" key="4">
    <source>
        <dbReference type="ARBA" id="ARBA00022984"/>
    </source>
</evidence>
<dbReference type="AlphaFoldDB" id="A0A1M7Z4U5"/>
<evidence type="ECO:0000256" key="3">
    <source>
        <dbReference type="ARBA" id="ARBA00022960"/>
    </source>
</evidence>
<evidence type="ECO:0000256" key="2">
    <source>
        <dbReference type="ARBA" id="ARBA00013090"/>
    </source>
</evidence>
<keyword evidence="4 7" id="KW-0573">Peptidoglycan synthesis</keyword>
<evidence type="ECO:0000256" key="6">
    <source>
        <dbReference type="ARBA" id="ARBA00023316"/>
    </source>
</evidence>
<dbReference type="NCBIfam" id="TIGR00067">
    <property type="entry name" value="glut_race"/>
    <property type="match status" value="1"/>
</dbReference>
<dbReference type="RefSeq" id="WP_084563705.1">
    <property type="nucleotide sequence ID" value="NZ_FRXO01000001.1"/>
</dbReference>
<gene>
    <name evidence="7" type="primary">murI</name>
    <name evidence="8" type="ORF">SAMN02745172_00081</name>
</gene>
<comment type="catalytic activity">
    <reaction evidence="1 7">
        <text>L-glutamate = D-glutamate</text>
        <dbReference type="Rhea" id="RHEA:12813"/>
        <dbReference type="ChEBI" id="CHEBI:29985"/>
        <dbReference type="ChEBI" id="CHEBI:29986"/>
        <dbReference type="EC" id="5.1.1.3"/>
    </reaction>
</comment>
<comment type="similarity">
    <text evidence="7">Belongs to the aspartate/glutamate racemases family.</text>
</comment>
<dbReference type="SUPFAM" id="SSF53681">
    <property type="entry name" value="Aspartate/glutamate racemase"/>
    <property type="match status" value="2"/>
</dbReference>
<dbReference type="HAMAP" id="MF_00258">
    <property type="entry name" value="Glu_racemase"/>
    <property type="match status" value="1"/>
</dbReference>
<dbReference type="Proteomes" id="UP000186406">
    <property type="component" value="Unassembled WGS sequence"/>
</dbReference>
<dbReference type="OrthoDB" id="9801055at2"/>
<evidence type="ECO:0000256" key="7">
    <source>
        <dbReference type="HAMAP-Rule" id="MF_00258"/>
    </source>
</evidence>
<evidence type="ECO:0000256" key="5">
    <source>
        <dbReference type="ARBA" id="ARBA00023235"/>
    </source>
</evidence>
<proteinExistence type="inferred from homology"/>
<feature type="binding site" evidence="7">
    <location>
        <begin position="40"/>
        <end position="41"/>
    </location>
    <ligand>
        <name>substrate</name>
    </ligand>
</feature>
<dbReference type="STRING" id="1123029.SAMN02745172_00081"/>
<evidence type="ECO:0000256" key="1">
    <source>
        <dbReference type="ARBA" id="ARBA00001602"/>
    </source>
</evidence>
<feature type="active site" description="Proton donor/acceptor" evidence="7">
    <location>
        <position position="104"/>
    </location>
</feature>
<keyword evidence="5 7" id="KW-0413">Isomerase</keyword>
<organism evidence="8 9">
    <name type="scientific">Pseudoxanthobacter soli DSM 19599</name>
    <dbReference type="NCBI Taxonomy" id="1123029"/>
    <lineage>
        <taxon>Bacteria</taxon>
        <taxon>Pseudomonadati</taxon>
        <taxon>Pseudomonadota</taxon>
        <taxon>Alphaproteobacteria</taxon>
        <taxon>Hyphomicrobiales</taxon>
        <taxon>Segnochrobactraceae</taxon>
        <taxon>Pseudoxanthobacter</taxon>
    </lineage>
</organism>
<dbReference type="InterPro" id="IPR015942">
    <property type="entry name" value="Asp/Glu/hydantoin_racemase"/>
</dbReference>
<dbReference type="PANTHER" id="PTHR21198">
    <property type="entry name" value="GLUTAMATE RACEMASE"/>
    <property type="match status" value="1"/>
</dbReference>
<dbReference type="InterPro" id="IPR001920">
    <property type="entry name" value="Asp/Glu_race"/>
</dbReference>
<dbReference type="InterPro" id="IPR004391">
    <property type="entry name" value="Glu_race"/>
</dbReference>
<evidence type="ECO:0000313" key="9">
    <source>
        <dbReference type="Proteomes" id="UP000186406"/>
    </source>
</evidence>
<dbReference type="Gene3D" id="3.40.50.1860">
    <property type="match status" value="2"/>
</dbReference>
<protein>
    <recommendedName>
        <fullName evidence="2 7">Glutamate racemase</fullName>
        <ecNumber evidence="2 7">5.1.1.3</ecNumber>
    </recommendedName>
</protein>